<dbReference type="AlphaFoldDB" id="A0A1H9FZ74"/>
<dbReference type="EMBL" id="FOFS01000006">
    <property type="protein sequence ID" value="SEQ43176.1"/>
    <property type="molecule type" value="Genomic_DNA"/>
</dbReference>
<gene>
    <name evidence="1" type="ORF">SAMN04488038_106157</name>
</gene>
<evidence type="ECO:0000313" key="1">
    <source>
        <dbReference type="EMBL" id="SEQ43176.1"/>
    </source>
</evidence>
<name>A0A1H9FZ74_9GAMM</name>
<proteinExistence type="predicted"/>
<organism evidence="1 2">
    <name type="scientific">Solimonas aquatica</name>
    <dbReference type="NCBI Taxonomy" id="489703"/>
    <lineage>
        <taxon>Bacteria</taxon>
        <taxon>Pseudomonadati</taxon>
        <taxon>Pseudomonadota</taxon>
        <taxon>Gammaproteobacteria</taxon>
        <taxon>Nevskiales</taxon>
        <taxon>Nevskiaceae</taxon>
        <taxon>Solimonas</taxon>
    </lineage>
</organism>
<dbReference type="STRING" id="489703.SAMN04488038_106157"/>
<evidence type="ECO:0000313" key="2">
    <source>
        <dbReference type="Proteomes" id="UP000199233"/>
    </source>
</evidence>
<dbReference type="Proteomes" id="UP000199233">
    <property type="component" value="Unassembled WGS sequence"/>
</dbReference>
<sequence length="59" mass="6103">MRSAAGCERSVAVKLKTPFSSTPAAIPQLLNVDGCAGIARAMASQWPVATANCAAKARW</sequence>
<protein>
    <submittedName>
        <fullName evidence="1">Uncharacterized protein</fullName>
    </submittedName>
</protein>
<accession>A0A1H9FZ74</accession>
<reference evidence="1 2" key="1">
    <citation type="submission" date="2016-10" db="EMBL/GenBank/DDBJ databases">
        <authorList>
            <person name="de Groot N.N."/>
        </authorList>
    </citation>
    <scope>NUCLEOTIDE SEQUENCE [LARGE SCALE GENOMIC DNA]</scope>
    <source>
        <strain evidence="1 2">DSM 25927</strain>
    </source>
</reference>
<keyword evidence="2" id="KW-1185">Reference proteome</keyword>